<reference evidence="4" key="1">
    <citation type="journal article" date="2019" name="Int. J. Syst. Evol. Microbiol.">
        <title>The Global Catalogue of Microorganisms (GCM) 10K type strain sequencing project: providing services to taxonomists for standard genome sequencing and annotation.</title>
        <authorList>
            <consortium name="The Broad Institute Genomics Platform"/>
            <consortium name="The Broad Institute Genome Sequencing Center for Infectious Disease"/>
            <person name="Wu L."/>
            <person name="Ma J."/>
        </authorList>
    </citation>
    <scope>NUCLEOTIDE SEQUENCE [LARGE SCALE GENOMIC DNA]</scope>
    <source>
        <strain evidence="4">KCTC 42087</strain>
    </source>
</reference>
<proteinExistence type="predicted"/>
<accession>A0ABW1AGK1</accession>
<evidence type="ECO:0000313" key="3">
    <source>
        <dbReference type="EMBL" id="MFC5753640.1"/>
    </source>
</evidence>
<protein>
    <submittedName>
        <fullName evidence="3">DUF397 domain-containing protein</fullName>
    </submittedName>
</protein>
<organism evidence="3 4">
    <name type="scientific">Actinomadura rugatobispora</name>
    <dbReference type="NCBI Taxonomy" id="1994"/>
    <lineage>
        <taxon>Bacteria</taxon>
        <taxon>Bacillati</taxon>
        <taxon>Actinomycetota</taxon>
        <taxon>Actinomycetes</taxon>
        <taxon>Streptosporangiales</taxon>
        <taxon>Thermomonosporaceae</taxon>
        <taxon>Actinomadura</taxon>
    </lineage>
</organism>
<comment type="caution">
    <text evidence="3">The sequence shown here is derived from an EMBL/GenBank/DDBJ whole genome shotgun (WGS) entry which is preliminary data.</text>
</comment>
<feature type="region of interest" description="Disordered" evidence="1">
    <location>
        <begin position="1"/>
        <end position="37"/>
    </location>
</feature>
<feature type="domain" description="DUF397" evidence="2">
    <location>
        <begin position="7"/>
        <end position="55"/>
    </location>
</feature>
<evidence type="ECO:0000259" key="2">
    <source>
        <dbReference type="Pfam" id="PF04149"/>
    </source>
</evidence>
<keyword evidence="4" id="KW-1185">Reference proteome</keyword>
<dbReference type="RefSeq" id="WP_378290871.1">
    <property type="nucleotide sequence ID" value="NZ_JBHSON010000118.1"/>
</dbReference>
<evidence type="ECO:0000256" key="1">
    <source>
        <dbReference type="SAM" id="MobiDB-lite"/>
    </source>
</evidence>
<name>A0ABW1AGK1_9ACTN</name>
<dbReference type="Proteomes" id="UP001596074">
    <property type="component" value="Unassembled WGS sequence"/>
</dbReference>
<gene>
    <name evidence="3" type="ORF">ACFPZN_49165</name>
</gene>
<evidence type="ECO:0000313" key="4">
    <source>
        <dbReference type="Proteomes" id="UP001596074"/>
    </source>
</evidence>
<dbReference type="InterPro" id="IPR007278">
    <property type="entry name" value="DUF397"/>
</dbReference>
<dbReference type="Pfam" id="PF04149">
    <property type="entry name" value="DUF397"/>
    <property type="match status" value="1"/>
</dbReference>
<dbReference type="EMBL" id="JBHSON010000118">
    <property type="protein sequence ID" value="MFC5753640.1"/>
    <property type="molecule type" value="Genomic_DNA"/>
</dbReference>
<sequence>MTTRFEHWRKPSRSTPDTNCVEVGRSPNGTIGVRDTKERDSGPILEFAPQEWRRFSRPFAWVGWSSSGQEARQHWVEVGGDGVVGGAAQGGDVGIGEEAAMATRCAL</sequence>